<dbReference type="HAMAP" id="MF_01151">
    <property type="entry name" value="GrpE"/>
    <property type="match status" value="1"/>
</dbReference>
<dbReference type="GO" id="GO:0042803">
    <property type="term" value="F:protein homodimerization activity"/>
    <property type="evidence" value="ECO:0007669"/>
    <property type="project" value="InterPro"/>
</dbReference>
<dbReference type="GO" id="GO:0000774">
    <property type="term" value="F:adenyl-nucleotide exchange factor activity"/>
    <property type="evidence" value="ECO:0007669"/>
    <property type="project" value="InterPro"/>
</dbReference>
<dbReference type="SUPFAM" id="SSF58014">
    <property type="entry name" value="Coiled-coil domain of nucleotide exchange factor GrpE"/>
    <property type="match status" value="1"/>
</dbReference>
<evidence type="ECO:0000256" key="4">
    <source>
        <dbReference type="ARBA" id="ARBA00022490"/>
    </source>
</evidence>
<evidence type="ECO:0000256" key="6">
    <source>
        <dbReference type="ARBA" id="ARBA00023186"/>
    </source>
</evidence>
<feature type="compositionally biased region" description="Polar residues" evidence="7">
    <location>
        <begin position="1"/>
        <end position="11"/>
    </location>
</feature>
<dbReference type="GO" id="GO:0051087">
    <property type="term" value="F:protein-folding chaperone binding"/>
    <property type="evidence" value="ECO:0007669"/>
    <property type="project" value="InterPro"/>
</dbReference>
<accession>M1PV93</accession>
<organism evidence="8">
    <name type="scientific">uncultured organism</name>
    <dbReference type="NCBI Taxonomy" id="155900"/>
    <lineage>
        <taxon>unclassified sequences</taxon>
        <taxon>environmental samples</taxon>
    </lineage>
</organism>
<reference evidence="8" key="1">
    <citation type="journal article" date="2013" name="Syst. Appl. Microbiol.">
        <title>New insights into the archaeal diversity of a hypersaline microbial mat obtained by a metagenomic approach.</title>
        <authorList>
            <person name="Lopez-Lopez A."/>
            <person name="Richter M."/>
            <person name="Pena A."/>
            <person name="Tamames J."/>
            <person name="Rossello-Mora R."/>
        </authorList>
    </citation>
    <scope>NUCLEOTIDE SEQUENCE</scope>
</reference>
<evidence type="ECO:0000256" key="2">
    <source>
        <dbReference type="ARBA" id="ARBA00009054"/>
    </source>
</evidence>
<dbReference type="PANTHER" id="PTHR21237:SF23">
    <property type="entry name" value="GRPE PROTEIN HOMOLOG, MITOCHONDRIAL"/>
    <property type="match status" value="1"/>
</dbReference>
<evidence type="ECO:0000256" key="1">
    <source>
        <dbReference type="ARBA" id="ARBA00004496"/>
    </source>
</evidence>
<sequence>MTSNDSSQDQNTTEEEKKEEEQEKQEERTEEQEREELKEEVEELEESLKKVMADFDNYRKRMMREKKNIIERATEDLMKDLIEVLDDFERAMENEDEMDSKGVEMIYDKFKKVLKENGLEEIDCEGKNFDPNYHECLMSVEDEDHEEDEIIEEFQKGYKLNDKVIRPSKVKVAK</sequence>
<dbReference type="InterPro" id="IPR013805">
    <property type="entry name" value="GrpE_CC"/>
</dbReference>
<feature type="region of interest" description="Disordered" evidence="7">
    <location>
        <begin position="1"/>
        <end position="41"/>
    </location>
</feature>
<gene>
    <name evidence="8" type="ORF">FLSS-8_0009</name>
</gene>
<protein>
    <submittedName>
        <fullName evidence="8">GrpE nucleotide exchange factor</fullName>
    </submittedName>
</protein>
<name>M1PV93_9ZZZZ</name>
<comment type="similarity">
    <text evidence="2">Belongs to the GrpE family.</text>
</comment>
<evidence type="ECO:0000256" key="5">
    <source>
        <dbReference type="ARBA" id="ARBA00023016"/>
    </source>
</evidence>
<dbReference type="AlphaFoldDB" id="M1PV93"/>
<keyword evidence="5" id="KW-0346">Stress response</keyword>
<dbReference type="SUPFAM" id="SSF51064">
    <property type="entry name" value="Head domain of nucleotide exchange factor GrpE"/>
    <property type="match status" value="1"/>
</dbReference>
<dbReference type="InterPro" id="IPR000740">
    <property type="entry name" value="GrpE"/>
</dbReference>
<comment type="subunit">
    <text evidence="3">Homodimer.</text>
</comment>
<dbReference type="GO" id="GO:0006457">
    <property type="term" value="P:protein folding"/>
    <property type="evidence" value="ECO:0007669"/>
    <property type="project" value="InterPro"/>
</dbReference>
<dbReference type="EMBL" id="JX684080">
    <property type="protein sequence ID" value="AGF93039.1"/>
    <property type="molecule type" value="Genomic_DNA"/>
</dbReference>
<feature type="compositionally biased region" description="Acidic residues" evidence="7">
    <location>
        <begin position="28"/>
        <end position="41"/>
    </location>
</feature>
<keyword evidence="4" id="KW-0963">Cytoplasm</keyword>
<dbReference type="FunFam" id="2.30.22.10:FF:000001">
    <property type="entry name" value="Protein GrpE"/>
    <property type="match status" value="1"/>
</dbReference>
<feature type="compositionally biased region" description="Basic and acidic residues" evidence="7">
    <location>
        <begin position="14"/>
        <end position="27"/>
    </location>
</feature>
<dbReference type="PRINTS" id="PR00773">
    <property type="entry name" value="GRPEPROTEIN"/>
</dbReference>
<dbReference type="Gene3D" id="2.30.22.10">
    <property type="entry name" value="Head domain of nucleotide exchange factor GrpE"/>
    <property type="match status" value="1"/>
</dbReference>
<evidence type="ECO:0000256" key="7">
    <source>
        <dbReference type="SAM" id="MobiDB-lite"/>
    </source>
</evidence>
<dbReference type="GO" id="GO:0051082">
    <property type="term" value="F:unfolded protein binding"/>
    <property type="evidence" value="ECO:0007669"/>
    <property type="project" value="TreeGrafter"/>
</dbReference>
<dbReference type="Pfam" id="PF01025">
    <property type="entry name" value="GrpE"/>
    <property type="match status" value="1"/>
</dbReference>
<dbReference type="PANTHER" id="PTHR21237">
    <property type="entry name" value="GRPE PROTEIN"/>
    <property type="match status" value="1"/>
</dbReference>
<dbReference type="CDD" id="cd00446">
    <property type="entry name" value="GrpE"/>
    <property type="match status" value="1"/>
</dbReference>
<evidence type="ECO:0000256" key="3">
    <source>
        <dbReference type="ARBA" id="ARBA00011738"/>
    </source>
</evidence>
<proteinExistence type="inferred from homology"/>
<dbReference type="NCBIfam" id="NF010738">
    <property type="entry name" value="PRK14140.1"/>
    <property type="match status" value="1"/>
</dbReference>
<keyword evidence="6" id="KW-0143">Chaperone</keyword>
<dbReference type="InterPro" id="IPR009012">
    <property type="entry name" value="GrpE_head"/>
</dbReference>
<dbReference type="Gene3D" id="3.90.20.20">
    <property type="match status" value="1"/>
</dbReference>
<comment type="subcellular location">
    <subcellularLocation>
        <location evidence="1">Cytoplasm</location>
    </subcellularLocation>
</comment>
<evidence type="ECO:0000313" key="8">
    <source>
        <dbReference type="EMBL" id="AGF93039.1"/>
    </source>
</evidence>